<evidence type="ECO:0000256" key="1">
    <source>
        <dbReference type="SAM" id="SignalP"/>
    </source>
</evidence>
<organism evidence="2 3">
    <name type="scientific">Ilyodon furcidens</name>
    <name type="common">goldbreast splitfin</name>
    <dbReference type="NCBI Taxonomy" id="33524"/>
    <lineage>
        <taxon>Eukaryota</taxon>
        <taxon>Metazoa</taxon>
        <taxon>Chordata</taxon>
        <taxon>Craniata</taxon>
        <taxon>Vertebrata</taxon>
        <taxon>Euteleostomi</taxon>
        <taxon>Actinopterygii</taxon>
        <taxon>Neopterygii</taxon>
        <taxon>Teleostei</taxon>
        <taxon>Neoteleostei</taxon>
        <taxon>Acanthomorphata</taxon>
        <taxon>Ovalentaria</taxon>
        <taxon>Atherinomorphae</taxon>
        <taxon>Cyprinodontiformes</taxon>
        <taxon>Goodeidae</taxon>
        <taxon>Ilyodon</taxon>
    </lineage>
</organism>
<feature type="chain" id="PRO_5045413941" description="Secreted protein" evidence="1">
    <location>
        <begin position="20"/>
        <end position="102"/>
    </location>
</feature>
<sequence>MACLHIWLCISLMCAFVIFSPIDFSTTGCPTLPDSSLQHLPRIPTKEKRGETKVFSREEGVRNKSWGRLAMTPTENKQLLSRILVSIKFSVTKRCRILVNQS</sequence>
<feature type="signal peptide" evidence="1">
    <location>
        <begin position="1"/>
        <end position="19"/>
    </location>
</feature>
<protein>
    <recommendedName>
        <fullName evidence="4">Secreted protein</fullName>
    </recommendedName>
</protein>
<name>A0ABV0VB79_9TELE</name>
<evidence type="ECO:0000313" key="2">
    <source>
        <dbReference type="EMBL" id="MEQ2253970.1"/>
    </source>
</evidence>
<reference evidence="2 3" key="1">
    <citation type="submission" date="2021-06" db="EMBL/GenBank/DDBJ databases">
        <authorList>
            <person name="Palmer J.M."/>
        </authorList>
    </citation>
    <scope>NUCLEOTIDE SEQUENCE [LARGE SCALE GENOMIC DNA]</scope>
    <source>
        <strain evidence="3">if_2019</strain>
        <tissue evidence="2">Muscle</tissue>
    </source>
</reference>
<dbReference type="EMBL" id="JAHRIQ010101723">
    <property type="protein sequence ID" value="MEQ2253970.1"/>
    <property type="molecule type" value="Genomic_DNA"/>
</dbReference>
<keyword evidence="3" id="KW-1185">Reference proteome</keyword>
<gene>
    <name evidence="2" type="ORF">ILYODFUR_038087</name>
</gene>
<comment type="caution">
    <text evidence="2">The sequence shown here is derived from an EMBL/GenBank/DDBJ whole genome shotgun (WGS) entry which is preliminary data.</text>
</comment>
<evidence type="ECO:0000313" key="3">
    <source>
        <dbReference type="Proteomes" id="UP001482620"/>
    </source>
</evidence>
<keyword evidence="1" id="KW-0732">Signal</keyword>
<evidence type="ECO:0008006" key="4">
    <source>
        <dbReference type="Google" id="ProtNLM"/>
    </source>
</evidence>
<accession>A0ABV0VB79</accession>
<proteinExistence type="predicted"/>
<dbReference type="Proteomes" id="UP001482620">
    <property type="component" value="Unassembled WGS sequence"/>
</dbReference>